<evidence type="ECO:0000313" key="2">
    <source>
        <dbReference type="Proteomes" id="UP000828941"/>
    </source>
</evidence>
<protein>
    <submittedName>
        <fullName evidence="1">Uncharacterized protein</fullName>
    </submittedName>
</protein>
<organism evidence="1 2">
    <name type="scientific">Bauhinia variegata</name>
    <name type="common">Purple orchid tree</name>
    <name type="synonym">Phanera variegata</name>
    <dbReference type="NCBI Taxonomy" id="167791"/>
    <lineage>
        <taxon>Eukaryota</taxon>
        <taxon>Viridiplantae</taxon>
        <taxon>Streptophyta</taxon>
        <taxon>Embryophyta</taxon>
        <taxon>Tracheophyta</taxon>
        <taxon>Spermatophyta</taxon>
        <taxon>Magnoliopsida</taxon>
        <taxon>eudicotyledons</taxon>
        <taxon>Gunneridae</taxon>
        <taxon>Pentapetalae</taxon>
        <taxon>rosids</taxon>
        <taxon>fabids</taxon>
        <taxon>Fabales</taxon>
        <taxon>Fabaceae</taxon>
        <taxon>Cercidoideae</taxon>
        <taxon>Cercideae</taxon>
        <taxon>Bauhiniinae</taxon>
        <taxon>Bauhinia</taxon>
    </lineage>
</organism>
<sequence>MLEPMEIMDVADSDFLNEKHLIEDDDDSDSDSDVSRYYVFAAAAKNRLFGRKKPLHRLLGSGKAADILLWRKWRKSASILAGATIVWSVIVGMGYSLVSLICESLILLLSMMLLKTTVVSVINKSRPKLSNLVIPEKSVVNAALSLRHELNQGYRTIQCIATGREEKKFLMVSVALYGVSVMSSYFTAATTFYIISVMVLTVPVFYEKNEDAVDMLADIVLAELKRRLKKLKRKLC</sequence>
<accession>A0ACB9LB35</accession>
<gene>
    <name evidence="1" type="ORF">L6164_029600</name>
</gene>
<reference evidence="1 2" key="1">
    <citation type="journal article" date="2022" name="DNA Res.">
        <title>Chromosomal-level genome assembly of the orchid tree Bauhinia variegata (Leguminosae; Cercidoideae) supports the allotetraploid origin hypothesis of Bauhinia.</title>
        <authorList>
            <person name="Zhong Y."/>
            <person name="Chen Y."/>
            <person name="Zheng D."/>
            <person name="Pang J."/>
            <person name="Liu Y."/>
            <person name="Luo S."/>
            <person name="Meng S."/>
            <person name="Qian L."/>
            <person name="Wei D."/>
            <person name="Dai S."/>
            <person name="Zhou R."/>
        </authorList>
    </citation>
    <scope>NUCLEOTIDE SEQUENCE [LARGE SCALE GENOMIC DNA]</scope>
    <source>
        <strain evidence="1">BV-YZ2020</strain>
    </source>
</reference>
<comment type="caution">
    <text evidence="1">The sequence shown here is derived from an EMBL/GenBank/DDBJ whole genome shotgun (WGS) entry which is preliminary data.</text>
</comment>
<keyword evidence="2" id="KW-1185">Reference proteome</keyword>
<proteinExistence type="predicted"/>
<dbReference type="Proteomes" id="UP000828941">
    <property type="component" value="Chromosome 12"/>
</dbReference>
<dbReference type="EMBL" id="CM039437">
    <property type="protein sequence ID" value="KAI4306313.1"/>
    <property type="molecule type" value="Genomic_DNA"/>
</dbReference>
<name>A0ACB9LB35_BAUVA</name>
<evidence type="ECO:0000313" key="1">
    <source>
        <dbReference type="EMBL" id="KAI4306313.1"/>
    </source>
</evidence>